<evidence type="ECO:0000256" key="6">
    <source>
        <dbReference type="ARBA" id="ARBA00023136"/>
    </source>
</evidence>
<evidence type="ECO:0000256" key="1">
    <source>
        <dbReference type="ARBA" id="ARBA00004651"/>
    </source>
</evidence>
<keyword evidence="5 7" id="KW-1133">Transmembrane helix</keyword>
<keyword evidence="6 7" id="KW-0472">Membrane</keyword>
<comment type="subcellular location">
    <subcellularLocation>
        <location evidence="1">Cell membrane</location>
        <topology evidence="1">Multi-pass membrane protein</topology>
    </subcellularLocation>
</comment>
<organism evidence="9 10">
    <name type="scientific">Floricoccus tropicus</name>
    <dbReference type="NCBI Taxonomy" id="1859473"/>
    <lineage>
        <taxon>Bacteria</taxon>
        <taxon>Bacillati</taxon>
        <taxon>Bacillota</taxon>
        <taxon>Bacilli</taxon>
        <taxon>Lactobacillales</taxon>
        <taxon>Streptococcaceae</taxon>
        <taxon>Floricoccus</taxon>
    </lineage>
</organism>
<dbReference type="InterPro" id="IPR042094">
    <property type="entry name" value="T2SS_GspF_sf"/>
</dbReference>
<dbReference type="PANTHER" id="PTHR30012:SF0">
    <property type="entry name" value="TYPE II SECRETION SYSTEM PROTEIN F-RELATED"/>
    <property type="match status" value="1"/>
</dbReference>
<protein>
    <recommendedName>
        <fullName evidence="8">Type II secretion system protein GspF domain-containing protein</fullName>
    </recommendedName>
</protein>
<evidence type="ECO:0000259" key="8">
    <source>
        <dbReference type="Pfam" id="PF00482"/>
    </source>
</evidence>
<dbReference type="RefSeq" id="WP_083318245.1">
    <property type="nucleotide sequence ID" value="NZ_MKIR01000003.1"/>
</dbReference>
<keyword evidence="3" id="KW-1003">Cell membrane</keyword>
<dbReference type="Pfam" id="PF00482">
    <property type="entry name" value="T2SSF"/>
    <property type="match status" value="2"/>
</dbReference>
<evidence type="ECO:0000256" key="5">
    <source>
        <dbReference type="ARBA" id="ARBA00022989"/>
    </source>
</evidence>
<feature type="domain" description="Type II secretion system protein GspF" evidence="8">
    <location>
        <begin position="32"/>
        <end position="144"/>
    </location>
</feature>
<name>A0A1E8GPP1_9LACT</name>
<dbReference type="InterPro" id="IPR018076">
    <property type="entry name" value="T2SS_GspF_dom"/>
</dbReference>
<proteinExistence type="inferred from homology"/>
<dbReference type="NCBIfam" id="NF041012">
    <property type="entry name" value="T4P_ComGB"/>
    <property type="match status" value="1"/>
</dbReference>
<comment type="similarity">
    <text evidence="2">Belongs to the GSP F family.</text>
</comment>
<sequence length="347" mass="40428">MNNLKNYLQMDISLMMRKNPKKLSLKKQVKLIQLMNNLFSSGFTLTEIVNFLSKSGLVEQGFTQVMYKDLTEGKNLSEILDHLGFSKNVVTQVSLADYHGNIEQSLNLIEINLRKILDVRKKIIQVATYPVILIFFLIAIMVGLNKYLFEQNDSENYASFFVRNLPQIFFIGSVFISILIICILIYFKRKKSINNYQLIMNVPFISSVVQTYLTAYYAREWGNLIGQGIEMNCIVSLMQGQKNKLFSELGFEFSEQMKKGQEFSKQVESYSFFKRELALIIEYGEMKSKLGKELEIYSDECWNEFFIKIDRYLQLIQPAIFLFVALMIIMIYAAMLLPIYQNMEGFI</sequence>
<feature type="transmembrane region" description="Helical" evidence="7">
    <location>
        <begin position="123"/>
        <end position="148"/>
    </location>
</feature>
<dbReference type="EMBL" id="MKIR01000003">
    <property type="protein sequence ID" value="OFI50202.1"/>
    <property type="molecule type" value="Genomic_DNA"/>
</dbReference>
<gene>
    <name evidence="9" type="ORF">BG261_09550</name>
</gene>
<dbReference type="Proteomes" id="UP000178622">
    <property type="component" value="Unassembled WGS sequence"/>
</dbReference>
<dbReference type="PRINTS" id="PR00812">
    <property type="entry name" value="BCTERIALGSPF"/>
</dbReference>
<reference evidence="10" key="1">
    <citation type="submission" date="2016-09" db="EMBL/GenBank/DDBJ databases">
        <title>Draft genome sequence of a novel species of the family Streptococcaceae isolated from flowers.</title>
        <authorList>
            <person name="Chuah L.-O."/>
            <person name="Yap K.-P."/>
            <person name="Thong K.L."/>
            <person name="Liong M.T."/>
            <person name="Ahmad R."/>
            <person name="Rusul G."/>
        </authorList>
    </citation>
    <scope>NUCLEOTIDE SEQUENCE [LARGE SCALE GENOMIC DNA]</scope>
    <source>
        <strain evidence="10">DF1</strain>
    </source>
</reference>
<evidence type="ECO:0000256" key="2">
    <source>
        <dbReference type="ARBA" id="ARBA00005745"/>
    </source>
</evidence>
<feature type="transmembrane region" description="Helical" evidence="7">
    <location>
        <begin position="168"/>
        <end position="187"/>
    </location>
</feature>
<dbReference type="InterPro" id="IPR047692">
    <property type="entry name" value="T4P_ComGB"/>
</dbReference>
<evidence type="ECO:0000313" key="10">
    <source>
        <dbReference type="Proteomes" id="UP000178622"/>
    </source>
</evidence>
<keyword evidence="4 7" id="KW-0812">Transmembrane</keyword>
<comment type="caution">
    <text evidence="9">The sequence shown here is derived from an EMBL/GenBank/DDBJ whole genome shotgun (WGS) entry which is preliminary data.</text>
</comment>
<feature type="domain" description="Type II secretion system protein GspF" evidence="8">
    <location>
        <begin position="218"/>
        <end position="338"/>
    </location>
</feature>
<accession>A0A1E8GPP1</accession>
<dbReference type="GO" id="GO:0005886">
    <property type="term" value="C:plasma membrane"/>
    <property type="evidence" value="ECO:0007669"/>
    <property type="project" value="UniProtKB-SubCell"/>
</dbReference>
<evidence type="ECO:0000256" key="7">
    <source>
        <dbReference type="SAM" id="Phobius"/>
    </source>
</evidence>
<dbReference type="InterPro" id="IPR003004">
    <property type="entry name" value="GspF/PilC"/>
</dbReference>
<dbReference type="PANTHER" id="PTHR30012">
    <property type="entry name" value="GENERAL SECRETION PATHWAY PROTEIN"/>
    <property type="match status" value="1"/>
</dbReference>
<feature type="transmembrane region" description="Helical" evidence="7">
    <location>
        <begin position="319"/>
        <end position="340"/>
    </location>
</feature>
<dbReference type="STRING" id="1859473.BG261_09550"/>
<evidence type="ECO:0000256" key="3">
    <source>
        <dbReference type="ARBA" id="ARBA00022475"/>
    </source>
</evidence>
<dbReference type="Gene3D" id="1.20.81.30">
    <property type="entry name" value="Type II secretion system (T2SS), domain F"/>
    <property type="match status" value="2"/>
</dbReference>
<dbReference type="AlphaFoldDB" id="A0A1E8GPP1"/>
<evidence type="ECO:0000256" key="4">
    <source>
        <dbReference type="ARBA" id="ARBA00022692"/>
    </source>
</evidence>
<dbReference type="OrthoDB" id="2294348at2"/>
<keyword evidence="10" id="KW-1185">Reference proteome</keyword>
<evidence type="ECO:0000313" key="9">
    <source>
        <dbReference type="EMBL" id="OFI50202.1"/>
    </source>
</evidence>